<feature type="compositionally biased region" description="Polar residues" evidence="1">
    <location>
        <begin position="87"/>
        <end position="97"/>
    </location>
</feature>
<feature type="region of interest" description="Disordered" evidence="1">
    <location>
        <begin position="264"/>
        <end position="290"/>
    </location>
</feature>
<feature type="compositionally biased region" description="Polar residues" evidence="1">
    <location>
        <begin position="131"/>
        <end position="145"/>
    </location>
</feature>
<feature type="region of interest" description="Disordered" evidence="1">
    <location>
        <begin position="81"/>
        <end position="214"/>
    </location>
</feature>
<sequence>MIPLSADQSPLDPTSPTVAELPDLSAHIYARLTLEAVPHVLDERLSSTYPSPDALRPGPRPRSLFVTGQDEVKKVTVHPWHGRKENATATVSGFASSETRKDLPPLPRSEQQRRVQEARDNTHPRWLVLTPESSQPNRPSVSQIQPRKAATAFPRHQPNKYVHSDPIVPRPSLRDRGRGIHDQQSPPSQSSRLSFAPDRSASTPLRPPRRASMASPVSTVFPLLSTSHQIGLHTAVPPGTTYTTFLPLLPLALSESMVVTPTVEDGGPGARGMEGEREGERKGEQREAEDKELEELMAKIKVAFSGQSTIGKKEILADLKDAVKKSG</sequence>
<keyword evidence="3" id="KW-1185">Reference proteome</keyword>
<dbReference type="EMBL" id="ML977138">
    <property type="protein sequence ID" value="KAF1991813.1"/>
    <property type="molecule type" value="Genomic_DNA"/>
</dbReference>
<name>A0A6G1HF59_9PEZI</name>
<feature type="compositionally biased region" description="Basic and acidic residues" evidence="1">
    <location>
        <begin position="110"/>
        <end position="123"/>
    </location>
</feature>
<dbReference type="AlphaFoldDB" id="A0A6G1HF59"/>
<feature type="compositionally biased region" description="Basic and acidic residues" evidence="1">
    <location>
        <begin position="172"/>
        <end position="181"/>
    </location>
</feature>
<feature type="compositionally biased region" description="Basic and acidic residues" evidence="1">
    <location>
        <begin position="273"/>
        <end position="290"/>
    </location>
</feature>
<evidence type="ECO:0000313" key="2">
    <source>
        <dbReference type="EMBL" id="KAF1991813.1"/>
    </source>
</evidence>
<evidence type="ECO:0000313" key="3">
    <source>
        <dbReference type="Proteomes" id="UP000800041"/>
    </source>
</evidence>
<feature type="non-terminal residue" evidence="2">
    <location>
        <position position="327"/>
    </location>
</feature>
<accession>A0A6G1HF59</accession>
<proteinExistence type="predicted"/>
<protein>
    <submittedName>
        <fullName evidence="2">Uncharacterized protein</fullName>
    </submittedName>
</protein>
<reference evidence="2" key="1">
    <citation type="journal article" date="2020" name="Stud. Mycol.">
        <title>101 Dothideomycetes genomes: a test case for predicting lifestyles and emergence of pathogens.</title>
        <authorList>
            <person name="Haridas S."/>
            <person name="Albert R."/>
            <person name="Binder M."/>
            <person name="Bloem J."/>
            <person name="Labutti K."/>
            <person name="Salamov A."/>
            <person name="Andreopoulos B."/>
            <person name="Baker S."/>
            <person name="Barry K."/>
            <person name="Bills G."/>
            <person name="Bluhm B."/>
            <person name="Cannon C."/>
            <person name="Castanera R."/>
            <person name="Culley D."/>
            <person name="Daum C."/>
            <person name="Ezra D."/>
            <person name="Gonzalez J."/>
            <person name="Henrissat B."/>
            <person name="Kuo A."/>
            <person name="Liang C."/>
            <person name="Lipzen A."/>
            <person name="Lutzoni F."/>
            <person name="Magnuson J."/>
            <person name="Mondo S."/>
            <person name="Nolan M."/>
            <person name="Ohm R."/>
            <person name="Pangilinan J."/>
            <person name="Park H.-J."/>
            <person name="Ramirez L."/>
            <person name="Alfaro M."/>
            <person name="Sun H."/>
            <person name="Tritt A."/>
            <person name="Yoshinaga Y."/>
            <person name="Zwiers L.-H."/>
            <person name="Turgeon B."/>
            <person name="Goodwin S."/>
            <person name="Spatafora J."/>
            <person name="Crous P."/>
            <person name="Grigoriev I."/>
        </authorList>
    </citation>
    <scope>NUCLEOTIDE SEQUENCE</scope>
    <source>
        <strain evidence="2">CBS 113979</strain>
    </source>
</reference>
<organism evidence="2 3">
    <name type="scientific">Aulographum hederae CBS 113979</name>
    <dbReference type="NCBI Taxonomy" id="1176131"/>
    <lineage>
        <taxon>Eukaryota</taxon>
        <taxon>Fungi</taxon>
        <taxon>Dikarya</taxon>
        <taxon>Ascomycota</taxon>
        <taxon>Pezizomycotina</taxon>
        <taxon>Dothideomycetes</taxon>
        <taxon>Pleosporomycetidae</taxon>
        <taxon>Aulographales</taxon>
        <taxon>Aulographaceae</taxon>
    </lineage>
</organism>
<dbReference type="Proteomes" id="UP000800041">
    <property type="component" value="Unassembled WGS sequence"/>
</dbReference>
<gene>
    <name evidence="2" type="ORF">K402DRAFT_388357</name>
</gene>
<evidence type="ECO:0000256" key="1">
    <source>
        <dbReference type="SAM" id="MobiDB-lite"/>
    </source>
</evidence>